<evidence type="ECO:0000313" key="1">
    <source>
        <dbReference type="EMBL" id="SDI23728.1"/>
    </source>
</evidence>
<sequence length="80" mass="8792">MVTVVPSISIISILMGSTLAGCNKRIRTRPNAIPLETCNLDCLRVFKPFPLSIIIHSKILLSSISKEFLNFRNGCDSSKA</sequence>
<accession>A0A1G8IXG6</accession>
<dbReference type="EMBL" id="FNDB01000030">
    <property type="protein sequence ID" value="SDI23728.1"/>
    <property type="molecule type" value="Genomic_DNA"/>
</dbReference>
<dbReference type="Proteomes" id="UP000199274">
    <property type="component" value="Unassembled WGS sequence"/>
</dbReference>
<reference evidence="2" key="1">
    <citation type="submission" date="2016-10" db="EMBL/GenBank/DDBJ databases">
        <authorList>
            <person name="Varghese N."/>
            <person name="Submissions S."/>
        </authorList>
    </citation>
    <scope>NUCLEOTIDE SEQUENCE [LARGE SCALE GENOMIC DNA]</scope>
    <source>
        <strain evidence="2">CGMCC 1.2747</strain>
    </source>
</reference>
<organism evidence="1 2">
    <name type="scientific">Flavobacterium omnivorum</name>
    <dbReference type="NCBI Taxonomy" id="178355"/>
    <lineage>
        <taxon>Bacteria</taxon>
        <taxon>Pseudomonadati</taxon>
        <taxon>Bacteroidota</taxon>
        <taxon>Flavobacteriia</taxon>
        <taxon>Flavobacteriales</taxon>
        <taxon>Flavobacteriaceae</taxon>
        <taxon>Flavobacterium</taxon>
    </lineage>
</organism>
<proteinExistence type="predicted"/>
<name>A0A1G8IXG6_9FLAO</name>
<gene>
    <name evidence="1" type="ORF">SAMN04488062_1303</name>
</gene>
<dbReference type="AlphaFoldDB" id="A0A1G8IXG6"/>
<dbReference type="STRING" id="178355.SAMN04488062_1303"/>
<evidence type="ECO:0000313" key="2">
    <source>
        <dbReference type="Proteomes" id="UP000199274"/>
    </source>
</evidence>
<protein>
    <submittedName>
        <fullName evidence="1">Uncharacterized protein</fullName>
    </submittedName>
</protein>
<keyword evidence="2" id="KW-1185">Reference proteome</keyword>